<name>A0A6J6C5P5_9ZZZZ</name>
<dbReference type="UniPathway" id="UPA00606"/>
<dbReference type="GO" id="GO:0005737">
    <property type="term" value="C:cytoplasm"/>
    <property type="evidence" value="ECO:0007669"/>
    <property type="project" value="TreeGrafter"/>
</dbReference>
<dbReference type="InterPro" id="IPR011268">
    <property type="entry name" value="Purine_phosphorylase"/>
</dbReference>
<comment type="pathway">
    <text evidence="1">Purine metabolism; purine nucleoside salvage.</text>
</comment>
<protein>
    <recommendedName>
        <fullName evidence="5">Purine nucleoside phosphorylase</fullName>
        <ecNumber evidence="4">2.4.2.1</ecNumber>
    </recommendedName>
    <alternativeName>
        <fullName evidence="8">Inosine-guanosine phosphorylase</fullName>
    </alternativeName>
</protein>
<dbReference type="SUPFAM" id="SSF53167">
    <property type="entry name" value="Purine and uridine phosphorylases"/>
    <property type="match status" value="1"/>
</dbReference>
<dbReference type="GO" id="GO:0004731">
    <property type="term" value="F:purine-nucleoside phosphorylase activity"/>
    <property type="evidence" value="ECO:0007669"/>
    <property type="project" value="UniProtKB-EC"/>
</dbReference>
<dbReference type="EC" id="2.4.2.1" evidence="4"/>
<evidence type="ECO:0000259" key="9">
    <source>
        <dbReference type="Pfam" id="PF01048"/>
    </source>
</evidence>
<organism evidence="10">
    <name type="scientific">freshwater metagenome</name>
    <dbReference type="NCBI Taxonomy" id="449393"/>
    <lineage>
        <taxon>unclassified sequences</taxon>
        <taxon>metagenomes</taxon>
        <taxon>ecological metagenomes</taxon>
    </lineage>
</organism>
<dbReference type="NCBIfam" id="NF006054">
    <property type="entry name" value="PRK08202.1"/>
    <property type="match status" value="1"/>
</dbReference>
<dbReference type="PANTHER" id="PTHR11904:SF9">
    <property type="entry name" value="PURINE NUCLEOSIDE PHOSPHORYLASE-RELATED"/>
    <property type="match status" value="1"/>
</dbReference>
<reference evidence="10" key="1">
    <citation type="submission" date="2020-05" db="EMBL/GenBank/DDBJ databases">
        <authorList>
            <person name="Chiriac C."/>
            <person name="Salcher M."/>
            <person name="Ghai R."/>
            <person name="Kavagutti S V."/>
        </authorList>
    </citation>
    <scope>NUCLEOTIDE SEQUENCE</scope>
</reference>
<evidence type="ECO:0000256" key="6">
    <source>
        <dbReference type="ARBA" id="ARBA00022676"/>
    </source>
</evidence>
<dbReference type="InterPro" id="IPR035994">
    <property type="entry name" value="Nucleoside_phosphorylase_sf"/>
</dbReference>
<evidence type="ECO:0000256" key="7">
    <source>
        <dbReference type="ARBA" id="ARBA00022679"/>
    </source>
</evidence>
<evidence type="ECO:0000313" key="10">
    <source>
        <dbReference type="EMBL" id="CAB4546297.1"/>
    </source>
</evidence>
<dbReference type="AlphaFoldDB" id="A0A6J6C5P5"/>
<sequence>MTNLLDDPKADPFEVAKIAADKLAELTGVASHDIALTLGSGWAKAADLIGETVATIDATELPGFSAPVVEGHVATIRSILLPSGKHALVLGARTHFYEGHGVRRVVHGVRTAAAAGVKVMVLTNGAGGINENWKPGTPVLISDHINFTSASSIEGANFIDLTDAYSPRLRDLARSVDPTLDEGVYMQFRGPHYETPAEVQMAKGMGAHLVGMSTALETIAARERGMEVLGFSLMTNLAAGIQDHPLCHVEVLEAGREAEPRISALLAEIIGRI</sequence>
<evidence type="ECO:0000256" key="5">
    <source>
        <dbReference type="ARBA" id="ARBA00013834"/>
    </source>
</evidence>
<evidence type="ECO:0000256" key="2">
    <source>
        <dbReference type="ARBA" id="ARBA00006751"/>
    </source>
</evidence>
<dbReference type="EMBL" id="CAEZSN010000089">
    <property type="protein sequence ID" value="CAB4546297.1"/>
    <property type="molecule type" value="Genomic_DNA"/>
</dbReference>
<keyword evidence="7" id="KW-0808">Transferase</keyword>
<evidence type="ECO:0000256" key="8">
    <source>
        <dbReference type="ARBA" id="ARBA00031036"/>
    </source>
</evidence>
<evidence type="ECO:0000256" key="3">
    <source>
        <dbReference type="ARBA" id="ARBA00011233"/>
    </source>
</evidence>
<comment type="subunit">
    <text evidence="3">Homotrimer.</text>
</comment>
<dbReference type="NCBIfam" id="TIGR01698">
    <property type="entry name" value="PUNP"/>
    <property type="match status" value="1"/>
</dbReference>
<dbReference type="InterPro" id="IPR000845">
    <property type="entry name" value="Nucleoside_phosphorylase_d"/>
</dbReference>
<accession>A0A6J6C5P5</accession>
<evidence type="ECO:0000256" key="4">
    <source>
        <dbReference type="ARBA" id="ARBA00011886"/>
    </source>
</evidence>
<proteinExistence type="inferred from homology"/>
<feature type="domain" description="Nucleoside phosphorylase" evidence="9">
    <location>
        <begin position="34"/>
        <end position="270"/>
    </location>
</feature>
<keyword evidence="6" id="KW-0328">Glycosyltransferase</keyword>
<dbReference type="PANTHER" id="PTHR11904">
    <property type="entry name" value="METHYLTHIOADENOSINE/PURINE NUCLEOSIDE PHOSPHORYLASE"/>
    <property type="match status" value="1"/>
</dbReference>
<comment type="similarity">
    <text evidence="2">Belongs to the PNP/MTAP phosphorylase family.</text>
</comment>
<dbReference type="NCBIfam" id="TIGR01697">
    <property type="entry name" value="PNPH-PUNA-XAPA"/>
    <property type="match status" value="1"/>
</dbReference>
<dbReference type="CDD" id="cd09009">
    <property type="entry name" value="PNP-EcPNPII_like"/>
    <property type="match status" value="1"/>
</dbReference>
<dbReference type="InterPro" id="IPR011269">
    <property type="entry name" value="PUNP"/>
</dbReference>
<dbReference type="Pfam" id="PF01048">
    <property type="entry name" value="PNP_UDP_1"/>
    <property type="match status" value="1"/>
</dbReference>
<dbReference type="GO" id="GO:0009116">
    <property type="term" value="P:nucleoside metabolic process"/>
    <property type="evidence" value="ECO:0007669"/>
    <property type="project" value="InterPro"/>
</dbReference>
<dbReference type="PIRSF" id="PIRSF000477">
    <property type="entry name" value="PurNPase"/>
    <property type="match status" value="1"/>
</dbReference>
<dbReference type="Gene3D" id="3.40.50.1580">
    <property type="entry name" value="Nucleoside phosphorylase domain"/>
    <property type="match status" value="1"/>
</dbReference>
<gene>
    <name evidence="10" type="ORF">UFOPK1433_00820</name>
</gene>
<evidence type="ECO:0000256" key="1">
    <source>
        <dbReference type="ARBA" id="ARBA00005058"/>
    </source>
</evidence>